<evidence type="ECO:0000256" key="8">
    <source>
        <dbReference type="SAM" id="MobiDB-lite"/>
    </source>
</evidence>
<dbReference type="GO" id="GO:0005634">
    <property type="term" value="C:nucleus"/>
    <property type="evidence" value="ECO:0007669"/>
    <property type="project" value="UniProtKB-SubCell"/>
</dbReference>
<dbReference type="AlphaFoldDB" id="A0A8H7SFF5"/>
<dbReference type="Pfam" id="PF10513">
    <property type="entry name" value="EPL1"/>
    <property type="match status" value="1"/>
</dbReference>
<comment type="subcellular location">
    <subcellularLocation>
        <location evidence="1 7">Nucleus</location>
    </subcellularLocation>
</comment>
<evidence type="ECO:0000256" key="1">
    <source>
        <dbReference type="ARBA" id="ARBA00004123"/>
    </source>
</evidence>
<organism evidence="10 11">
    <name type="scientific">Thamnidium elegans</name>
    <dbReference type="NCBI Taxonomy" id="101142"/>
    <lineage>
        <taxon>Eukaryota</taxon>
        <taxon>Fungi</taxon>
        <taxon>Fungi incertae sedis</taxon>
        <taxon>Mucoromycota</taxon>
        <taxon>Mucoromycotina</taxon>
        <taxon>Mucoromycetes</taxon>
        <taxon>Mucorales</taxon>
        <taxon>Mucorineae</taxon>
        <taxon>Mucoraceae</taxon>
        <taxon>Thamnidium</taxon>
    </lineage>
</organism>
<evidence type="ECO:0000256" key="5">
    <source>
        <dbReference type="ARBA" id="ARBA00023242"/>
    </source>
</evidence>
<evidence type="ECO:0000313" key="10">
    <source>
        <dbReference type="EMBL" id="KAG2229394.1"/>
    </source>
</evidence>
<dbReference type="PANTHER" id="PTHR14898">
    <property type="entry name" value="ENHANCER OF POLYCOMB"/>
    <property type="match status" value="1"/>
</dbReference>
<keyword evidence="5 7" id="KW-0539">Nucleus</keyword>
<comment type="function">
    <text evidence="6">Component of the NuA4 histone acetyltransferase complex which is involved in transcriptional activation of selected genes principally by acetylation of nucleosomal histone H4 and H2A. The NuA4 complex is also involved in DNA repair. Involved in gene silencing by neighboring heterochromatin, blockage of the silencing spreading along the chromosome, and required for cell cycle progression through G2/M.</text>
</comment>
<evidence type="ECO:0000259" key="9">
    <source>
        <dbReference type="Pfam" id="PF10513"/>
    </source>
</evidence>
<protein>
    <recommendedName>
        <fullName evidence="7">Enhancer of polycomb-like protein</fullName>
    </recommendedName>
</protein>
<dbReference type="GO" id="GO:0035267">
    <property type="term" value="C:NuA4 histone acetyltransferase complex"/>
    <property type="evidence" value="ECO:0007669"/>
    <property type="project" value="InterPro"/>
</dbReference>
<name>A0A8H7SFF5_9FUNG</name>
<dbReference type="Proteomes" id="UP000613177">
    <property type="component" value="Unassembled WGS sequence"/>
</dbReference>
<evidence type="ECO:0000256" key="2">
    <source>
        <dbReference type="ARBA" id="ARBA00008035"/>
    </source>
</evidence>
<keyword evidence="11" id="KW-1185">Reference proteome</keyword>
<dbReference type="InterPro" id="IPR019542">
    <property type="entry name" value="Enhancer_polycomb-like_N"/>
</dbReference>
<keyword evidence="3 7" id="KW-0805">Transcription regulation</keyword>
<evidence type="ECO:0000256" key="3">
    <source>
        <dbReference type="ARBA" id="ARBA00023015"/>
    </source>
</evidence>
<dbReference type="EMBL" id="JAEPRE010000278">
    <property type="protein sequence ID" value="KAG2229394.1"/>
    <property type="molecule type" value="Genomic_DNA"/>
</dbReference>
<comment type="caution">
    <text evidence="10">The sequence shown here is derived from an EMBL/GenBank/DDBJ whole genome shotgun (WGS) entry which is preliminary data.</text>
</comment>
<feature type="region of interest" description="Disordered" evidence="8">
    <location>
        <begin position="604"/>
        <end position="631"/>
    </location>
</feature>
<reference evidence="10" key="1">
    <citation type="submission" date="2021-01" db="EMBL/GenBank/DDBJ databases">
        <title>Metabolic potential, ecology and presence of endohyphal bacteria is reflected in genomic diversity of Mucoromycotina.</title>
        <authorList>
            <person name="Muszewska A."/>
            <person name="Okrasinska A."/>
            <person name="Steczkiewicz K."/>
            <person name="Drgas O."/>
            <person name="Orlowska M."/>
            <person name="Perlinska-Lenart U."/>
            <person name="Aleksandrzak-Piekarczyk T."/>
            <person name="Szatraj K."/>
            <person name="Zielenkiewicz U."/>
            <person name="Pilsyk S."/>
            <person name="Malc E."/>
            <person name="Mieczkowski P."/>
            <person name="Kruszewska J.S."/>
            <person name="Biernat P."/>
            <person name="Pawlowska J."/>
        </authorList>
    </citation>
    <scope>NUCLEOTIDE SEQUENCE</scope>
    <source>
        <strain evidence="10">WA0000018081</strain>
    </source>
</reference>
<comment type="similarity">
    <text evidence="2 7">Belongs to the enhancer of polycomb family.</text>
</comment>
<evidence type="ECO:0000256" key="6">
    <source>
        <dbReference type="ARBA" id="ARBA00025513"/>
    </source>
</evidence>
<feature type="region of interest" description="Disordered" evidence="8">
    <location>
        <begin position="534"/>
        <end position="563"/>
    </location>
</feature>
<evidence type="ECO:0000313" key="11">
    <source>
        <dbReference type="Proteomes" id="UP000613177"/>
    </source>
</evidence>
<keyword evidence="4 7" id="KW-0804">Transcription</keyword>
<evidence type="ECO:0000256" key="4">
    <source>
        <dbReference type="ARBA" id="ARBA00023163"/>
    </source>
</evidence>
<sequence length="631" mass="71543">MPVQMVSRIRLRKLSPKIPLPIFKESQLPDLDPANIQRAAPQIETGVEKEEEEEHDLQAAISAHQAAVTTGAKIESYIPIPDASNTIDHKVYESLYKKKYKEPSTLIRFSSTVEDICGCPYVMDELDETFLNKYNTDHTTLSEDDFEKIMYQFESITKDKLPHLHLDPQHIPDFTSFMEMAPETSFLHSRATILLEPIFAHWRKRKQDRHGSPIIPELKHEEISKNELDPYVCFRRRETKPVRKTRRTDQQSLERLRKLRTEMEMARNLLEMVLRREKIRKEGMVLEHTVFDKKTKLREYQRTLGIKEDDDLLLPSKKKRRSSIGSGATIKIPLHRLKRDDNRIEKTPTQLAIEADLARKKLADAPYEDLTECTYQPFPMKLSSQFFQPLSSNIRYRKRIGRGGRIFIDRAGYKSNNLSSGGKTKPGLSEQERHVLHRYDFDSDSSQEDSDIEIDEMNDSYLRHRTQLLSEIELRNLVTIPFLTPMNMMNIQAARANQAALAASAASSAATAAAAAAASSQRLSIATGAAALESNVNTSRPSSPSTSPHPLKRQTSRSRMTPQQAAVAMANGMIAANMAAVVNGSTNQNRTAVQLAIAAAQQQQQQQQLQQQQQQQQQRGNNGHGLPSSLL</sequence>
<feature type="compositionally biased region" description="Low complexity" evidence="8">
    <location>
        <begin position="604"/>
        <end position="618"/>
    </location>
</feature>
<proteinExistence type="inferred from homology"/>
<feature type="domain" description="Enhancer of polycomb-like N-terminal" evidence="9">
    <location>
        <begin position="10"/>
        <end position="155"/>
    </location>
</feature>
<dbReference type="InterPro" id="IPR024943">
    <property type="entry name" value="Enhancer_polycomb"/>
</dbReference>
<gene>
    <name evidence="10" type="ORF">INT48_007819</name>
</gene>
<feature type="compositionally biased region" description="Low complexity" evidence="8">
    <location>
        <begin position="538"/>
        <end position="549"/>
    </location>
</feature>
<dbReference type="OrthoDB" id="435275at2759"/>
<evidence type="ECO:0000256" key="7">
    <source>
        <dbReference type="RuleBase" id="RU361124"/>
    </source>
</evidence>
<dbReference type="GO" id="GO:0006357">
    <property type="term" value="P:regulation of transcription by RNA polymerase II"/>
    <property type="evidence" value="ECO:0007669"/>
    <property type="project" value="InterPro"/>
</dbReference>
<accession>A0A8H7SFF5</accession>